<feature type="binding site" evidence="18">
    <location>
        <position position="743"/>
    </location>
    <ligand>
        <name>ATP</name>
        <dbReference type="ChEBI" id="CHEBI:30616"/>
    </ligand>
</feature>
<evidence type="ECO:0000256" key="10">
    <source>
        <dbReference type="ARBA" id="ARBA00022842"/>
    </source>
</evidence>
<keyword evidence="8 18" id="KW-0547">Nucleotide-binding</keyword>
<evidence type="ECO:0000256" key="17">
    <source>
        <dbReference type="PIRSR" id="PIRSR606539-1"/>
    </source>
</evidence>
<keyword evidence="6 21" id="KW-0812">Transmembrane</keyword>
<feature type="binding site" evidence="18">
    <location>
        <position position="699"/>
    </location>
    <ligand>
        <name>ATP</name>
        <dbReference type="ChEBI" id="CHEBI:30616"/>
    </ligand>
</feature>
<dbReference type="FunFam" id="3.40.1110.10:FF:000067">
    <property type="entry name" value="Phospholipid-transporting ATPase"/>
    <property type="match status" value="1"/>
</dbReference>
<feature type="binding site" evidence="18">
    <location>
        <position position="883"/>
    </location>
    <ligand>
        <name>ATP</name>
        <dbReference type="ChEBI" id="CHEBI:30616"/>
    </ligand>
</feature>
<protein>
    <recommendedName>
        <fullName evidence="4">P-type phospholipid transporter</fullName>
        <ecNumber evidence="4">7.6.2.1</ecNumber>
    </recommendedName>
</protein>
<dbReference type="GO" id="GO:0006897">
    <property type="term" value="P:endocytosis"/>
    <property type="evidence" value="ECO:0007669"/>
    <property type="project" value="TreeGrafter"/>
</dbReference>
<evidence type="ECO:0000256" key="15">
    <source>
        <dbReference type="ARBA" id="ARBA00034036"/>
    </source>
</evidence>
<sequence>MNNANGYHAPHHPYADDDEDLDLDLDELDPVQRDTARRIDYGVPLRKLRLGGRRRRQEEDTEDLEALIDGDGEDGKRDAPEEEGQGLLNGGAVRRGSETEVVGDARTRRKRGLWQFMSRRKPAGIALPDIESEGHDTVATRVIVPSQPSRGYPSNAVSNAKYSPWSFLPRTLWNEFKFFFNLYFLLVALSQVLPALRIGYLSTYVAPLAFVICVTLGKEAYDDILRRKRDGEANGEVYRVLRLDEGVSGGGTGFKRKVKGMSERKKGRKRRSEEGGRLAETEREEEDIEDVGAPSARVTEVTKASRDLRVGDILVLSKDQRLPADVVILKSLATESPGSQSGDSADYTSDSDPASVGGGEAFIRTDQLDGETDWKLRLATPLAQTLSASEYGRLRITAGKPERKVNEFAGKIELLPKQRRKAYDPHTPTSSEDVGQAGQTADTTKSAPLNIDNTAWANTVLASSTTVHAVILYTGPQTRAALSTSSSRSKTGLLEHEINSLTKILCALTAALSLVLVLLEKFEGEASDKRKWYVAFMRFLILFSTIVPISLRVNLDMGKSFYAWCIQHDTGIPGTVVRTSTIPEDLGRVEFLLSDKTGTLTGNEMVMRKVHVGTAGFGGEEGTSEVRSMVGQVFGDTENNDQLWTPSKGSGGAQGMSRTRREIAAKVRDLVVALGVCHNVTPTVEEDGTTGYQASSPDEIAIVQWTEAVGLRLAHRDRGNIRLESTVDGRTVMKVEILHVFPFTSESKRMGIVVRFVQSEDDGESDIVFFEKGADTVMTSIVKENDWLEEETGNMAREGLRTLVVGRKALTGEQYVAFSEAYNTAALTLNNRDAGMAEVVKQHLETDLDILGVTGVEDKLQEHVKPSLELLRNAGIKIWMLTGDKVETARCIAISSKLVTRGQYIHTIAHLTLSSKPEAALDALSALHDRQNAALLIDGQSLALYLTHHREAFISIAVRLPAVIACRCTPTQKADVALLIRSFTGKRVACIGDGGNDVSMIQAADIGIGIVGKEGKQASLAADFSITQFSFLTKLLLWHGRNSYKRSAKLAQFVMHRGLIISICQTVFSVASAYEPVALYRDWLLVGYATVYTMFPVFSLVLDRDVDEGLANLYPELYKELTEGKSLSYRTFFVWVGISVYQGLVIQGGSELLVPGYFRGAAAAGTSEETVGFRRMVAVSYTALIVNEVLMVCSEITTWHLVMIASVLGTLGIYFGSLPFLGGYFDLVYLLEIGFWWRAAAVAGASWGPVVIGKVIRRRIFGQLTGHEIGTDALLLNNYTQQSTLRALYLLQAKPEMSKGNKVASSAPSTMETAHPLDVALLEGFRIRIIELLPGTGEQKISIKLSIRHLDEQDLTFDALSYVWGPGVNQTIIQCHDREREITGTLHAALRRVRLPNASRLVWADAICINQTNLPEKSHHVRFMDRVYAKAENVLVCMGDDKDGGAANVLALLNEHGRRKQRYESLLQMPALVADDPILRDERWDSVGVLTRNPWFGRAWVIQEVGKARNPIVLYGKVEFSYRALMQMLRWVVRCASSLQQTARIYLLTIHTDWEQWTADWRTRVEYDYTLIDLLSHAKGLGCSKSHDHVYSLLGHPLLRTGDNEPQITPNYDAPAEEAFQQLAAYLLTTLGLKVLSAVEHTTTSIEGALPSWVPRWDMDVIWNSFGYFAGYHYRASGPEEGKPYQPWLPSLDATQPEQLRVNALYLDKVEAVFAFPMDQPADESRRDRPTTHDSVWDKTLTMEVVDGAKDIVKILEDINKHLQSRLRSAEQWDNLSLTLAAGLSNYGSAETNLGRHRADFRAFWKVVVGVSSESGSPVAAQNSGDADAFWFNVSLSCKGRSFFTTSKGYCGLGPSISQRGDLCYIFKSARVPYVVRSTRKDEMTLLGEAYIHGFMNGEAVVPCEHGVPWTELALH</sequence>
<dbReference type="Gene3D" id="3.40.50.1000">
    <property type="entry name" value="HAD superfamily/HAD-like"/>
    <property type="match status" value="1"/>
</dbReference>
<evidence type="ECO:0000256" key="3">
    <source>
        <dbReference type="ARBA" id="ARBA00008109"/>
    </source>
</evidence>
<keyword evidence="11" id="KW-1278">Translocase</keyword>
<dbReference type="Gene3D" id="2.70.150.10">
    <property type="entry name" value="Calcium-transporting ATPase, cytoplasmic transduction domain A"/>
    <property type="match status" value="1"/>
</dbReference>
<dbReference type="PANTHER" id="PTHR24092:SF5">
    <property type="entry name" value="PHOSPHOLIPID-TRANSPORTING ATPASE"/>
    <property type="match status" value="1"/>
</dbReference>
<dbReference type="GO" id="GO:0005886">
    <property type="term" value="C:plasma membrane"/>
    <property type="evidence" value="ECO:0007669"/>
    <property type="project" value="TreeGrafter"/>
</dbReference>
<evidence type="ECO:0000256" key="12">
    <source>
        <dbReference type="ARBA" id="ARBA00022989"/>
    </source>
</evidence>
<feature type="binding site" evidence="18">
    <location>
        <position position="973"/>
    </location>
    <ligand>
        <name>ATP</name>
        <dbReference type="ChEBI" id="CHEBI:30616"/>
    </ligand>
</feature>
<dbReference type="SUPFAM" id="SSF81653">
    <property type="entry name" value="Calcium ATPase, transduction domain A"/>
    <property type="match status" value="1"/>
</dbReference>
<feature type="transmembrane region" description="Helical" evidence="21">
    <location>
        <begin position="178"/>
        <end position="198"/>
    </location>
</feature>
<evidence type="ECO:0000259" key="22">
    <source>
        <dbReference type="Pfam" id="PF06985"/>
    </source>
</evidence>
<dbReference type="SUPFAM" id="SSF81665">
    <property type="entry name" value="Calcium ATPase, transmembrane domain M"/>
    <property type="match status" value="1"/>
</dbReference>
<dbReference type="InterPro" id="IPR006539">
    <property type="entry name" value="P-type_ATPase_IV"/>
</dbReference>
<dbReference type="Pfam" id="PF13246">
    <property type="entry name" value="Cation_ATPase"/>
    <property type="match status" value="1"/>
</dbReference>
<feature type="binding site" evidence="18">
    <location>
        <position position="772"/>
    </location>
    <ligand>
        <name>ATP</name>
        <dbReference type="ChEBI" id="CHEBI:30616"/>
    </ligand>
</feature>
<feature type="compositionally biased region" description="Acidic residues" evidence="20">
    <location>
        <begin position="59"/>
        <end position="72"/>
    </location>
</feature>
<feature type="binding site" evidence="19">
    <location>
        <position position="597"/>
    </location>
    <ligand>
        <name>Mg(2+)</name>
        <dbReference type="ChEBI" id="CHEBI:18420"/>
    </ligand>
</feature>
<evidence type="ECO:0000256" key="7">
    <source>
        <dbReference type="ARBA" id="ARBA00022723"/>
    </source>
</evidence>
<dbReference type="Pfam" id="PF26639">
    <property type="entry name" value="Het-6_barrel"/>
    <property type="match status" value="1"/>
</dbReference>
<feature type="binding site" evidence="18">
    <location>
        <position position="967"/>
    </location>
    <ligand>
        <name>ATP</name>
        <dbReference type="ChEBI" id="CHEBI:30616"/>
    </ligand>
</feature>
<dbReference type="GO" id="GO:0016887">
    <property type="term" value="F:ATP hydrolysis activity"/>
    <property type="evidence" value="ECO:0007669"/>
    <property type="project" value="InterPro"/>
</dbReference>
<evidence type="ECO:0000256" key="4">
    <source>
        <dbReference type="ARBA" id="ARBA00012189"/>
    </source>
</evidence>
<feature type="compositionally biased region" description="Polar residues" evidence="20">
    <location>
        <begin position="427"/>
        <end position="446"/>
    </location>
</feature>
<dbReference type="PRINTS" id="PR00119">
    <property type="entry name" value="CATATPASE"/>
</dbReference>
<dbReference type="InterPro" id="IPR010730">
    <property type="entry name" value="HET"/>
</dbReference>
<feature type="binding site" evidence="18">
    <location>
        <position position="882"/>
    </location>
    <ligand>
        <name>ATP</name>
        <dbReference type="ChEBI" id="CHEBI:30616"/>
    </ligand>
</feature>
<dbReference type="Pfam" id="PF16212">
    <property type="entry name" value="PhoLip_ATPase_C"/>
    <property type="match status" value="1"/>
</dbReference>
<dbReference type="InterPro" id="IPR018303">
    <property type="entry name" value="ATPase_P-typ_P_site"/>
</dbReference>
<evidence type="ECO:0000256" key="2">
    <source>
        <dbReference type="ARBA" id="ARBA00004337"/>
    </source>
</evidence>
<dbReference type="SUPFAM" id="SSF81660">
    <property type="entry name" value="Metal cation-transporting ATPase, ATP-binding domain N"/>
    <property type="match status" value="1"/>
</dbReference>
<feature type="binding site" evidence="19">
    <location>
        <position position="595"/>
    </location>
    <ligand>
        <name>Mg(2+)</name>
        <dbReference type="ChEBI" id="CHEBI:18420"/>
    </ligand>
</feature>
<feature type="compositionally biased region" description="Acidic residues" evidence="20">
    <location>
        <begin position="16"/>
        <end position="29"/>
    </location>
</feature>
<dbReference type="SFLD" id="SFLDS00003">
    <property type="entry name" value="Haloacid_Dehalogenase"/>
    <property type="match status" value="1"/>
</dbReference>
<keyword evidence="7 19" id="KW-0479">Metal-binding</keyword>
<reference evidence="25" key="1">
    <citation type="submission" date="2023-08" db="EMBL/GenBank/DDBJ databases">
        <title>Black Yeasts Isolated from many extreme environments.</title>
        <authorList>
            <person name="Coleine C."/>
            <person name="Stajich J.E."/>
            <person name="Selbmann L."/>
        </authorList>
    </citation>
    <scope>NUCLEOTIDE SEQUENCE</scope>
    <source>
        <strain evidence="25">CCFEE 5810</strain>
    </source>
</reference>
<feature type="region of interest" description="Disordered" evidence="20">
    <location>
        <begin position="419"/>
        <end position="446"/>
    </location>
</feature>
<dbReference type="Gene3D" id="3.40.1110.10">
    <property type="entry name" value="Calcium-transporting ATPase, cytoplasmic domain N"/>
    <property type="match status" value="1"/>
</dbReference>
<dbReference type="GO" id="GO:0000287">
    <property type="term" value="F:magnesium ion binding"/>
    <property type="evidence" value="ECO:0007669"/>
    <property type="project" value="InterPro"/>
</dbReference>
<comment type="similarity">
    <text evidence="3">Belongs to the cation transport ATPase (P-type) (TC 3.A.3) family. Type IV subfamily.</text>
</comment>
<evidence type="ECO:0000256" key="13">
    <source>
        <dbReference type="ARBA" id="ARBA00023055"/>
    </source>
</evidence>
<evidence type="ECO:0000256" key="14">
    <source>
        <dbReference type="ARBA" id="ARBA00023136"/>
    </source>
</evidence>
<dbReference type="EC" id="7.6.2.1" evidence="4"/>
<dbReference type="InterPro" id="IPR032631">
    <property type="entry name" value="P-type_ATPase_N"/>
</dbReference>
<dbReference type="InterPro" id="IPR001757">
    <property type="entry name" value="P_typ_ATPase"/>
</dbReference>
<dbReference type="InterPro" id="IPR008250">
    <property type="entry name" value="ATPase_P-typ_transduc_dom_A_sf"/>
</dbReference>
<keyword evidence="9 18" id="KW-0067">ATP-binding</keyword>
<feature type="binding site" evidence="18">
    <location>
        <position position="884"/>
    </location>
    <ligand>
        <name>ATP</name>
        <dbReference type="ChEBI" id="CHEBI:30616"/>
    </ligand>
</feature>
<evidence type="ECO:0000256" key="11">
    <source>
        <dbReference type="ARBA" id="ARBA00022967"/>
    </source>
</evidence>
<feature type="binding site" evidence="19">
    <location>
        <position position="993"/>
    </location>
    <ligand>
        <name>Mg(2+)</name>
        <dbReference type="ChEBI" id="CHEBI:18420"/>
    </ligand>
</feature>
<feature type="binding site" evidence="18">
    <location>
        <position position="595"/>
    </location>
    <ligand>
        <name>ATP</name>
        <dbReference type="ChEBI" id="CHEBI:30616"/>
    </ligand>
</feature>
<feature type="domain" description="Heterokaryon incompatibility" evidence="22">
    <location>
        <begin position="1357"/>
        <end position="1504"/>
    </location>
</feature>
<feature type="active site" description="4-aspartylphosphate intermediate" evidence="17">
    <location>
        <position position="595"/>
    </location>
</feature>
<feature type="binding site" evidence="19">
    <location>
        <position position="997"/>
    </location>
    <ligand>
        <name>Mg(2+)</name>
        <dbReference type="ChEBI" id="CHEBI:18420"/>
    </ligand>
</feature>
<dbReference type="Proteomes" id="UP001310594">
    <property type="component" value="Unassembled WGS sequence"/>
</dbReference>
<dbReference type="SFLD" id="SFLDG00002">
    <property type="entry name" value="C1.7:_P-type_atpase_like"/>
    <property type="match status" value="1"/>
</dbReference>
<feature type="compositionally biased region" description="Basic residues" evidence="20">
    <location>
        <begin position="254"/>
        <end position="270"/>
    </location>
</feature>
<feature type="region of interest" description="Disordered" evidence="20">
    <location>
        <begin position="335"/>
        <end position="360"/>
    </location>
</feature>
<feature type="transmembrane region" description="Helical" evidence="21">
    <location>
        <begin position="498"/>
        <end position="519"/>
    </location>
</feature>
<dbReference type="InterPro" id="IPR023214">
    <property type="entry name" value="HAD_sf"/>
</dbReference>
<evidence type="ECO:0000256" key="20">
    <source>
        <dbReference type="SAM" id="MobiDB-lite"/>
    </source>
</evidence>
<comment type="catalytic activity">
    <reaction evidence="15">
        <text>ATP + H2O + phospholipidSide 1 = ADP + phosphate + phospholipidSide 2.</text>
        <dbReference type="EC" id="7.6.2.1"/>
    </reaction>
</comment>
<comment type="subcellular location">
    <subcellularLocation>
        <location evidence="2">Endosome membrane</location>
        <topology evidence="2">Multi-pass membrane protein</topology>
    </subcellularLocation>
</comment>
<evidence type="ECO:0000256" key="21">
    <source>
        <dbReference type="SAM" id="Phobius"/>
    </source>
</evidence>
<comment type="catalytic activity">
    <reaction evidence="16">
        <text>a 1,2-diacyl-sn-glycero-3-phosphoethanolamine(out) + ATP + H2O = a 1,2-diacyl-sn-glycero-3-phosphoethanolamine(in) + ADP + phosphate + H(+)</text>
        <dbReference type="Rhea" id="RHEA:66132"/>
        <dbReference type="ChEBI" id="CHEBI:15377"/>
        <dbReference type="ChEBI" id="CHEBI:15378"/>
        <dbReference type="ChEBI" id="CHEBI:30616"/>
        <dbReference type="ChEBI" id="CHEBI:43474"/>
        <dbReference type="ChEBI" id="CHEBI:64612"/>
        <dbReference type="ChEBI" id="CHEBI:456216"/>
    </reaction>
    <physiologicalReaction direction="left-to-right" evidence="16">
        <dbReference type="Rhea" id="RHEA:66133"/>
    </physiologicalReaction>
</comment>
<feature type="binding site" evidence="18">
    <location>
        <position position="997"/>
    </location>
    <ligand>
        <name>ATP</name>
        <dbReference type="ChEBI" id="CHEBI:30616"/>
    </ligand>
</feature>
<dbReference type="Pfam" id="PF06985">
    <property type="entry name" value="HET"/>
    <property type="match status" value="1"/>
</dbReference>
<feature type="domain" description="P-type ATPase N-terminal" evidence="23">
    <location>
        <begin position="149"/>
        <end position="199"/>
    </location>
</feature>
<keyword evidence="12 21" id="KW-1133">Transmembrane helix</keyword>
<evidence type="ECO:0000256" key="8">
    <source>
        <dbReference type="ARBA" id="ARBA00022741"/>
    </source>
</evidence>
<dbReference type="GO" id="GO:0005802">
    <property type="term" value="C:trans-Golgi network"/>
    <property type="evidence" value="ECO:0007669"/>
    <property type="project" value="TreeGrafter"/>
</dbReference>
<organism evidence="25 26">
    <name type="scientific">Elasticomyces elasticus</name>
    <dbReference type="NCBI Taxonomy" id="574655"/>
    <lineage>
        <taxon>Eukaryota</taxon>
        <taxon>Fungi</taxon>
        <taxon>Dikarya</taxon>
        <taxon>Ascomycota</taxon>
        <taxon>Pezizomycotina</taxon>
        <taxon>Dothideomycetes</taxon>
        <taxon>Dothideomycetidae</taxon>
        <taxon>Mycosphaerellales</taxon>
        <taxon>Teratosphaeriaceae</taxon>
        <taxon>Elasticomyces</taxon>
    </lineage>
</organism>
<feature type="transmembrane region" description="Helical" evidence="21">
    <location>
        <begin position="531"/>
        <end position="551"/>
    </location>
</feature>
<feature type="transmembrane region" description="Helical" evidence="21">
    <location>
        <begin position="1235"/>
        <end position="1256"/>
    </location>
</feature>
<feature type="binding site" evidence="18">
    <location>
        <position position="596"/>
    </location>
    <ligand>
        <name>ATP</name>
        <dbReference type="ChEBI" id="CHEBI:30616"/>
    </ligand>
</feature>
<evidence type="ECO:0000256" key="1">
    <source>
        <dbReference type="ARBA" id="ARBA00001946"/>
    </source>
</evidence>
<dbReference type="InterPro" id="IPR023298">
    <property type="entry name" value="ATPase_P-typ_TM_dom_sf"/>
</dbReference>
<dbReference type="FunFam" id="3.40.50.1000:FF:000009">
    <property type="entry name" value="Phospholipid-transporting ATPase"/>
    <property type="match status" value="1"/>
</dbReference>
<evidence type="ECO:0000256" key="6">
    <source>
        <dbReference type="ARBA" id="ARBA00022692"/>
    </source>
</evidence>
<keyword evidence="10 19" id="KW-0460">Magnesium</keyword>
<comment type="cofactor">
    <cofactor evidence="1 19">
        <name>Mg(2+)</name>
        <dbReference type="ChEBI" id="CHEBI:18420"/>
    </cofactor>
</comment>
<dbReference type="InterPro" id="IPR032630">
    <property type="entry name" value="P_typ_ATPase_c"/>
</dbReference>
<evidence type="ECO:0000313" key="26">
    <source>
        <dbReference type="Proteomes" id="UP001310594"/>
    </source>
</evidence>
<gene>
    <name evidence="25" type="primary">NEO1</name>
    <name evidence="25" type="ORF">LTR97_004098</name>
</gene>
<feature type="binding site" evidence="18">
    <location>
        <position position="996"/>
    </location>
    <ligand>
        <name>ATP</name>
        <dbReference type="ChEBI" id="CHEBI:30616"/>
    </ligand>
</feature>
<evidence type="ECO:0000313" key="25">
    <source>
        <dbReference type="EMBL" id="KAK5703149.1"/>
    </source>
</evidence>
<evidence type="ECO:0000256" key="16">
    <source>
        <dbReference type="ARBA" id="ARBA00049128"/>
    </source>
</evidence>
<feature type="compositionally biased region" description="Basic and acidic residues" evidence="20">
    <location>
        <begin position="271"/>
        <end position="281"/>
    </location>
</feature>
<evidence type="ECO:0000256" key="5">
    <source>
        <dbReference type="ARBA" id="ARBA00022448"/>
    </source>
</evidence>
<dbReference type="GO" id="GO:0005524">
    <property type="term" value="F:ATP binding"/>
    <property type="evidence" value="ECO:0007669"/>
    <property type="project" value="UniProtKB-KW"/>
</dbReference>
<dbReference type="GO" id="GO:0006890">
    <property type="term" value="P:retrograde vesicle-mediated transport, Golgi to endoplasmic reticulum"/>
    <property type="evidence" value="ECO:0007669"/>
    <property type="project" value="TreeGrafter"/>
</dbReference>
<dbReference type="EMBL" id="JAVRQU010000005">
    <property type="protein sequence ID" value="KAK5703149.1"/>
    <property type="molecule type" value="Genomic_DNA"/>
</dbReference>
<feature type="binding site" evidence="18">
    <location>
        <position position="597"/>
    </location>
    <ligand>
        <name>ATP</name>
        <dbReference type="ChEBI" id="CHEBI:30616"/>
    </ligand>
</feature>
<dbReference type="SFLD" id="SFLDF00027">
    <property type="entry name" value="p-type_atpase"/>
    <property type="match status" value="1"/>
</dbReference>
<dbReference type="InterPro" id="IPR044492">
    <property type="entry name" value="P_typ_ATPase_HD_dom"/>
</dbReference>
<dbReference type="GO" id="GO:0045332">
    <property type="term" value="P:phospholipid translocation"/>
    <property type="evidence" value="ECO:0007669"/>
    <property type="project" value="TreeGrafter"/>
</dbReference>
<name>A0AAN7VUS1_9PEZI</name>
<dbReference type="PROSITE" id="PS00154">
    <property type="entry name" value="ATPASE_E1_E2"/>
    <property type="match status" value="1"/>
</dbReference>
<keyword evidence="13" id="KW-0445">Lipid transport</keyword>
<feature type="domain" description="P-type ATPase C-terminal" evidence="24">
    <location>
        <begin position="1020"/>
        <end position="1261"/>
    </location>
</feature>
<feature type="binding site" evidence="18">
    <location>
        <position position="801"/>
    </location>
    <ligand>
        <name>ATP</name>
        <dbReference type="ChEBI" id="CHEBI:30616"/>
    </ligand>
</feature>
<dbReference type="NCBIfam" id="TIGR01652">
    <property type="entry name" value="ATPase-Plipid"/>
    <property type="match status" value="1"/>
</dbReference>
<dbReference type="NCBIfam" id="TIGR01494">
    <property type="entry name" value="ATPase_P-type"/>
    <property type="match status" value="2"/>
</dbReference>
<evidence type="ECO:0000256" key="19">
    <source>
        <dbReference type="PIRSR" id="PIRSR606539-3"/>
    </source>
</evidence>
<keyword evidence="5" id="KW-0813">Transport</keyword>
<proteinExistence type="inferred from homology"/>
<dbReference type="InterPro" id="IPR023299">
    <property type="entry name" value="ATPase_P-typ_cyto_dom_N"/>
</dbReference>
<feature type="region of interest" description="Disordered" evidence="20">
    <location>
        <begin position="252"/>
        <end position="294"/>
    </location>
</feature>
<dbReference type="Pfam" id="PF16209">
    <property type="entry name" value="PhoLip_ATPase_N"/>
    <property type="match status" value="1"/>
</dbReference>
<dbReference type="GO" id="GO:0140326">
    <property type="term" value="F:ATPase-coupled intramembrane lipid transporter activity"/>
    <property type="evidence" value="ECO:0007669"/>
    <property type="project" value="UniProtKB-EC"/>
</dbReference>
<dbReference type="PANTHER" id="PTHR24092">
    <property type="entry name" value="PROBABLE PHOSPHOLIPID-TRANSPORTING ATPASE"/>
    <property type="match status" value="1"/>
</dbReference>
<dbReference type="GO" id="GO:0010008">
    <property type="term" value="C:endosome membrane"/>
    <property type="evidence" value="ECO:0007669"/>
    <property type="project" value="UniProtKB-SubCell"/>
</dbReference>
<feature type="compositionally biased region" description="Polar residues" evidence="20">
    <location>
        <begin position="335"/>
        <end position="352"/>
    </location>
</feature>
<evidence type="ECO:0000256" key="18">
    <source>
        <dbReference type="PIRSR" id="PIRSR606539-2"/>
    </source>
</evidence>
<evidence type="ECO:0000259" key="24">
    <source>
        <dbReference type="Pfam" id="PF16212"/>
    </source>
</evidence>
<feature type="transmembrane region" description="Helical" evidence="21">
    <location>
        <begin position="1196"/>
        <end position="1215"/>
    </location>
</feature>
<feature type="compositionally biased region" description="Basic residues" evidence="20">
    <location>
        <begin position="46"/>
        <end position="55"/>
    </location>
</feature>
<feature type="region of interest" description="Disordered" evidence="20">
    <location>
        <begin position="1"/>
        <end position="103"/>
    </location>
</feature>
<feature type="compositionally biased region" description="Basic and acidic residues" evidence="20">
    <location>
        <begin position="30"/>
        <end position="40"/>
    </location>
</feature>
<keyword evidence="14 21" id="KW-0472">Membrane</keyword>
<comment type="caution">
    <text evidence="25">The sequence shown here is derived from an EMBL/GenBank/DDBJ whole genome shotgun (WGS) entry which is preliminary data.</text>
</comment>
<evidence type="ECO:0000259" key="23">
    <source>
        <dbReference type="Pfam" id="PF16209"/>
    </source>
</evidence>
<dbReference type="SUPFAM" id="SSF56784">
    <property type="entry name" value="HAD-like"/>
    <property type="match status" value="1"/>
</dbReference>
<evidence type="ECO:0000256" key="9">
    <source>
        <dbReference type="ARBA" id="ARBA00022840"/>
    </source>
</evidence>
<dbReference type="InterPro" id="IPR036412">
    <property type="entry name" value="HAD-like_sf"/>
</dbReference>
<accession>A0AAN7VUS1</accession>